<evidence type="ECO:0000256" key="1">
    <source>
        <dbReference type="SAM" id="MobiDB-lite"/>
    </source>
</evidence>
<dbReference type="AlphaFoldDB" id="A0A7J6TUS8"/>
<feature type="region of interest" description="Disordered" evidence="1">
    <location>
        <begin position="1"/>
        <end position="22"/>
    </location>
</feature>
<gene>
    <name evidence="2" type="ORF">FOZ63_027330</name>
</gene>
<sequence>MSTLVDIAEDSGPLVVSSEPGDEEFDLSTYRKLADSIHPAYQSPSILLDCLAEQVGEGIRNEEREEPQTSDYGVEKRKKEEALKLSKYIEATLSQDWGPSIAGEESDSENPDTNPYHDLQDAEAVLPSLDALGCQYRGVRMFGHESVAAVAKRIEGCFRVPRASPVEGEGVLTADQRRALRTKIIPFMPKRLGSASIERLLLLTELGKLMDSVTPAKGGAVGNCTLAWLVDRRVYEKIPMGLLRQRLGSLIYGKGAGEPYLATRYWPRYDATLIAIYYPTPPGRMSLHAWREEIECDDDEQQQVTQQQEDKEKEDVDGDRQADAGEEGAEEAPLEAKGPRYEIREVFEKCLVPADGSVIISTRFARTAVSQSTPAPIDPEEGADEEAKEEETPEAAADEKEEAPDAAENVEGGDEFDSSYGEAPQVQYFDVERELVKFLDIRPKLYFRVCYVLAYVMELMYSRRVTKAFVKGCTLRVEECCVSCNYQDSSRLTVTRSEEDDFTLTYAPLQASRVTLRSKQGMELTPQQPSYRKRPSRMISNARCGDLVYDCEMSRRVFPNGVVQRELASGRKELLYPDGRRQ</sequence>
<protein>
    <submittedName>
        <fullName evidence="2">Uncharacterized protein</fullName>
    </submittedName>
</protein>
<accession>A0A7J6TUS8</accession>
<comment type="caution">
    <text evidence="2">The sequence shown here is derived from an EMBL/GenBank/DDBJ whole genome shotgun (WGS) entry which is preliminary data.</text>
</comment>
<feature type="region of interest" description="Disordered" evidence="1">
    <location>
        <begin position="96"/>
        <end position="118"/>
    </location>
</feature>
<feature type="compositionally biased region" description="Acidic residues" evidence="1">
    <location>
        <begin position="378"/>
        <end position="393"/>
    </location>
</feature>
<feature type="region of interest" description="Disordered" evidence="1">
    <location>
        <begin position="297"/>
        <end position="337"/>
    </location>
</feature>
<feature type="compositionally biased region" description="Acidic residues" evidence="1">
    <location>
        <begin position="324"/>
        <end position="333"/>
    </location>
</feature>
<dbReference type="EMBL" id="JABANO010008521">
    <property type="protein sequence ID" value="KAF4748412.1"/>
    <property type="molecule type" value="Genomic_DNA"/>
</dbReference>
<proteinExistence type="predicted"/>
<evidence type="ECO:0000313" key="2">
    <source>
        <dbReference type="EMBL" id="KAF4748412.1"/>
    </source>
</evidence>
<keyword evidence="3" id="KW-1185">Reference proteome</keyword>
<organism evidence="2 3">
    <name type="scientific">Perkinsus olseni</name>
    <name type="common">Perkinsus atlanticus</name>
    <dbReference type="NCBI Taxonomy" id="32597"/>
    <lineage>
        <taxon>Eukaryota</taxon>
        <taxon>Sar</taxon>
        <taxon>Alveolata</taxon>
        <taxon>Perkinsozoa</taxon>
        <taxon>Perkinsea</taxon>
        <taxon>Perkinsida</taxon>
        <taxon>Perkinsidae</taxon>
        <taxon>Perkinsus</taxon>
    </lineage>
</organism>
<evidence type="ECO:0000313" key="3">
    <source>
        <dbReference type="Proteomes" id="UP000553632"/>
    </source>
</evidence>
<reference evidence="2 3" key="1">
    <citation type="submission" date="2020-04" db="EMBL/GenBank/DDBJ databases">
        <title>Perkinsus olseni comparative genomics.</title>
        <authorList>
            <person name="Bogema D.R."/>
        </authorList>
    </citation>
    <scope>NUCLEOTIDE SEQUENCE [LARGE SCALE GENOMIC DNA]</scope>
    <source>
        <strain evidence="2 3">ATCC PRA-207</strain>
    </source>
</reference>
<name>A0A7J6TUS8_PEROL</name>
<dbReference type="Proteomes" id="UP000553632">
    <property type="component" value="Unassembled WGS sequence"/>
</dbReference>
<feature type="region of interest" description="Disordered" evidence="1">
    <location>
        <begin position="369"/>
        <end position="420"/>
    </location>
</feature>
<feature type="compositionally biased region" description="Basic and acidic residues" evidence="1">
    <location>
        <begin position="308"/>
        <end position="323"/>
    </location>
</feature>